<feature type="signal peptide" evidence="6">
    <location>
        <begin position="1"/>
        <end position="26"/>
    </location>
</feature>
<keyword evidence="4" id="KW-0175">Coiled coil</keyword>
<feature type="transmembrane region" description="Helical" evidence="5">
    <location>
        <begin position="262"/>
        <end position="281"/>
    </location>
</feature>
<dbReference type="Gene3D" id="3.30.70.270">
    <property type="match status" value="1"/>
</dbReference>
<dbReference type="PANTHER" id="PTHR45138:SF9">
    <property type="entry name" value="DIGUANYLATE CYCLASE DGCM-RELATED"/>
    <property type="match status" value="1"/>
</dbReference>
<protein>
    <recommendedName>
        <fullName evidence="2">diguanylate cyclase</fullName>
        <ecNumber evidence="2">2.7.7.65</ecNumber>
    </recommendedName>
</protein>
<feature type="transmembrane region" description="Helical" evidence="5">
    <location>
        <begin position="348"/>
        <end position="368"/>
    </location>
</feature>
<evidence type="ECO:0000256" key="5">
    <source>
        <dbReference type="SAM" id="Phobius"/>
    </source>
</evidence>
<dbReference type="OrthoDB" id="5289013at2"/>
<dbReference type="EMBL" id="FTOH01000003">
    <property type="protein sequence ID" value="SIS63092.1"/>
    <property type="molecule type" value="Genomic_DNA"/>
</dbReference>
<evidence type="ECO:0000256" key="3">
    <source>
        <dbReference type="ARBA" id="ARBA00034247"/>
    </source>
</evidence>
<comment type="cofactor">
    <cofactor evidence="1">
        <name>Mg(2+)</name>
        <dbReference type="ChEBI" id="CHEBI:18420"/>
    </cofactor>
</comment>
<dbReference type="Gene3D" id="2.60.40.2380">
    <property type="match status" value="1"/>
</dbReference>
<name>A0A1N7KNA7_9GAMM</name>
<dbReference type="PANTHER" id="PTHR45138">
    <property type="entry name" value="REGULATORY COMPONENTS OF SENSORY TRANSDUCTION SYSTEM"/>
    <property type="match status" value="1"/>
</dbReference>
<evidence type="ECO:0000256" key="6">
    <source>
        <dbReference type="SAM" id="SignalP"/>
    </source>
</evidence>
<accession>A0A1N7KNA7</accession>
<keyword evidence="9" id="KW-1185">Reference proteome</keyword>
<dbReference type="InterPro" id="IPR011623">
    <property type="entry name" value="7TMR_DISM_rcpt_extracell_dom1"/>
</dbReference>
<feature type="transmembrane region" description="Helical" evidence="5">
    <location>
        <begin position="317"/>
        <end position="336"/>
    </location>
</feature>
<dbReference type="CDD" id="cd22265">
    <property type="entry name" value="UDM1_RNF168"/>
    <property type="match status" value="1"/>
</dbReference>
<dbReference type="InterPro" id="IPR043128">
    <property type="entry name" value="Rev_trsase/Diguanyl_cyclase"/>
</dbReference>
<dbReference type="GO" id="GO:0005886">
    <property type="term" value="C:plasma membrane"/>
    <property type="evidence" value="ECO:0007669"/>
    <property type="project" value="TreeGrafter"/>
</dbReference>
<dbReference type="InterPro" id="IPR029787">
    <property type="entry name" value="Nucleotide_cyclase"/>
</dbReference>
<dbReference type="Proteomes" id="UP000185639">
    <property type="component" value="Unassembled WGS sequence"/>
</dbReference>
<sequence length="660" mass="74922">MKLQKPLIAMLLGLLLHLVGISDASARVASIPGYSAEDDVLDVAESQSGQNLAFITRYVEDTSGELVIGDEDSLGWKAAREDLSFGYTNSVYWFRFNLTNSGHRHLSRLISISYPVLDYIDLYRKANDGEWQLISLGDKQEFSDRLLPHRHFLIPFEIDPGEIQEWVLRVETSSSMQVPMTLWDERDFFVHDQNQLLGLGLYYGIMLIMVFYNLFVFFSVKEGNYLFYVLYVGCMAGFLGSLQGINFQYLWPSAIHWNDQSIIVLLSGVIIFAGIFTRKFLYLHTDQSFFNKLIGLLILICIGIVFLSNLVAYHTLIRALIVVAMLAMIGAIVLGVRRWAEGFVAARYYTIAWTSFLLGGIVLALNKFNIIPRNFFTENSLQIGSAMEVILLSFALADRLNQEKRERYEAQISALEHEKLARKAQTEALDQERNARKAQEKALEHERAAREAQAKALDIQKRATETLERRVRERTLELENVNEQLERMSTTDALTNVRNRRFFDDFLDREFALARHDMANFSILLLDIDHFKQVNDTYGHQVGDEILRCISGAISETIENKDSVARYGGEEFAVVLPGLSQEQVASIAEAIRMSIASINLDRIAAGFRVTISVGCYSAIPDDADGPESWLSKADEALYRAKENGRNRVECWSEVEAQAED</sequence>
<comment type="catalytic activity">
    <reaction evidence="3">
        <text>2 GTP = 3',3'-c-di-GMP + 2 diphosphate</text>
        <dbReference type="Rhea" id="RHEA:24898"/>
        <dbReference type="ChEBI" id="CHEBI:33019"/>
        <dbReference type="ChEBI" id="CHEBI:37565"/>
        <dbReference type="ChEBI" id="CHEBI:58805"/>
        <dbReference type="EC" id="2.7.7.65"/>
    </reaction>
</comment>
<evidence type="ECO:0000259" key="7">
    <source>
        <dbReference type="PROSITE" id="PS50887"/>
    </source>
</evidence>
<evidence type="ECO:0000313" key="8">
    <source>
        <dbReference type="EMBL" id="SIS63092.1"/>
    </source>
</evidence>
<feature type="coiled-coil region" evidence="4">
    <location>
        <begin position="405"/>
        <end position="491"/>
    </location>
</feature>
<evidence type="ECO:0000256" key="2">
    <source>
        <dbReference type="ARBA" id="ARBA00012528"/>
    </source>
</evidence>
<organism evidence="8 9">
    <name type="scientific">Thalassolituus maritimus</name>
    <dbReference type="NCBI Taxonomy" id="484498"/>
    <lineage>
        <taxon>Bacteria</taxon>
        <taxon>Pseudomonadati</taxon>
        <taxon>Pseudomonadota</taxon>
        <taxon>Gammaproteobacteria</taxon>
        <taxon>Oceanospirillales</taxon>
        <taxon>Oceanospirillaceae</taxon>
        <taxon>Thalassolituus</taxon>
    </lineage>
</organism>
<dbReference type="RefSeq" id="WP_084188652.1">
    <property type="nucleotide sequence ID" value="NZ_FTOH01000003.1"/>
</dbReference>
<feature type="transmembrane region" description="Helical" evidence="5">
    <location>
        <begin position="225"/>
        <end position="242"/>
    </location>
</feature>
<dbReference type="SMART" id="SM00267">
    <property type="entry name" value="GGDEF"/>
    <property type="match status" value="1"/>
</dbReference>
<keyword evidence="6" id="KW-0732">Signal</keyword>
<evidence type="ECO:0000256" key="1">
    <source>
        <dbReference type="ARBA" id="ARBA00001946"/>
    </source>
</evidence>
<dbReference type="Pfam" id="PF00990">
    <property type="entry name" value="GGDEF"/>
    <property type="match status" value="1"/>
</dbReference>
<dbReference type="CDD" id="cd01949">
    <property type="entry name" value="GGDEF"/>
    <property type="match status" value="1"/>
</dbReference>
<keyword evidence="5" id="KW-0812">Transmembrane</keyword>
<reference evidence="9" key="1">
    <citation type="submission" date="2017-01" db="EMBL/GenBank/DDBJ databases">
        <authorList>
            <person name="Varghese N."/>
            <person name="Submissions S."/>
        </authorList>
    </citation>
    <scope>NUCLEOTIDE SEQUENCE [LARGE SCALE GENOMIC DNA]</scope>
    <source>
        <strain evidence="9">DSM 24913</strain>
    </source>
</reference>
<dbReference type="Pfam" id="PF07696">
    <property type="entry name" value="7TMR-DISMED2"/>
    <property type="match status" value="1"/>
</dbReference>
<proteinExistence type="predicted"/>
<dbReference type="GO" id="GO:0052621">
    <property type="term" value="F:diguanylate cyclase activity"/>
    <property type="evidence" value="ECO:0007669"/>
    <property type="project" value="UniProtKB-EC"/>
</dbReference>
<dbReference type="GO" id="GO:1902201">
    <property type="term" value="P:negative regulation of bacterial-type flagellum-dependent cell motility"/>
    <property type="evidence" value="ECO:0007669"/>
    <property type="project" value="TreeGrafter"/>
</dbReference>
<keyword evidence="5" id="KW-1133">Transmembrane helix</keyword>
<dbReference type="GO" id="GO:0043709">
    <property type="term" value="P:cell adhesion involved in single-species biofilm formation"/>
    <property type="evidence" value="ECO:0007669"/>
    <property type="project" value="TreeGrafter"/>
</dbReference>
<dbReference type="SUPFAM" id="SSF55073">
    <property type="entry name" value="Nucleotide cyclase"/>
    <property type="match status" value="1"/>
</dbReference>
<evidence type="ECO:0000313" key="9">
    <source>
        <dbReference type="Proteomes" id="UP000185639"/>
    </source>
</evidence>
<dbReference type="Pfam" id="PF07695">
    <property type="entry name" value="7TMR-DISM_7TM"/>
    <property type="match status" value="1"/>
</dbReference>
<feature type="chain" id="PRO_5013337744" description="diguanylate cyclase" evidence="6">
    <location>
        <begin position="27"/>
        <end position="660"/>
    </location>
</feature>
<dbReference type="InterPro" id="IPR011622">
    <property type="entry name" value="7TMR_DISM_rcpt_extracell_dom2"/>
</dbReference>
<feature type="domain" description="GGDEF" evidence="7">
    <location>
        <begin position="519"/>
        <end position="653"/>
    </location>
</feature>
<feature type="transmembrane region" description="Helical" evidence="5">
    <location>
        <begin position="196"/>
        <end position="218"/>
    </location>
</feature>
<gene>
    <name evidence="8" type="ORF">SAMN05421686_1032</name>
</gene>
<dbReference type="InterPro" id="IPR050469">
    <property type="entry name" value="Diguanylate_Cyclase"/>
</dbReference>
<feature type="transmembrane region" description="Helical" evidence="5">
    <location>
        <begin position="293"/>
        <end position="311"/>
    </location>
</feature>
<dbReference type="AlphaFoldDB" id="A0A1N7KNA7"/>
<dbReference type="InterPro" id="IPR000160">
    <property type="entry name" value="GGDEF_dom"/>
</dbReference>
<dbReference type="STRING" id="484498.SAMN05421686_1032"/>
<keyword evidence="5" id="KW-0472">Membrane</keyword>
<dbReference type="NCBIfam" id="TIGR00254">
    <property type="entry name" value="GGDEF"/>
    <property type="match status" value="1"/>
</dbReference>
<evidence type="ECO:0000256" key="4">
    <source>
        <dbReference type="SAM" id="Coils"/>
    </source>
</evidence>
<dbReference type="FunFam" id="3.30.70.270:FF:000001">
    <property type="entry name" value="Diguanylate cyclase domain protein"/>
    <property type="match status" value="1"/>
</dbReference>
<dbReference type="EC" id="2.7.7.65" evidence="2"/>
<dbReference type="PROSITE" id="PS50887">
    <property type="entry name" value="GGDEF"/>
    <property type="match status" value="1"/>
</dbReference>